<organism evidence="2 3">
    <name type="scientific">Saguinus oedipus</name>
    <name type="common">Cotton-top tamarin</name>
    <name type="synonym">Oedipomidas oedipus</name>
    <dbReference type="NCBI Taxonomy" id="9490"/>
    <lineage>
        <taxon>Eukaryota</taxon>
        <taxon>Metazoa</taxon>
        <taxon>Chordata</taxon>
        <taxon>Craniata</taxon>
        <taxon>Vertebrata</taxon>
        <taxon>Euteleostomi</taxon>
        <taxon>Mammalia</taxon>
        <taxon>Eutheria</taxon>
        <taxon>Euarchontoglires</taxon>
        <taxon>Primates</taxon>
        <taxon>Haplorrhini</taxon>
        <taxon>Platyrrhini</taxon>
        <taxon>Cebidae</taxon>
        <taxon>Callitrichinae</taxon>
        <taxon>Saguinus</taxon>
    </lineage>
</organism>
<gene>
    <name evidence="2" type="ORF">P7K49_013920</name>
</gene>
<name>A0ABQ9VHB8_SAGOE</name>
<evidence type="ECO:0000313" key="3">
    <source>
        <dbReference type="Proteomes" id="UP001266305"/>
    </source>
</evidence>
<reference evidence="2 3" key="1">
    <citation type="submission" date="2023-05" db="EMBL/GenBank/DDBJ databases">
        <title>B98-5 Cell Line De Novo Hybrid Assembly: An Optical Mapping Approach.</title>
        <authorList>
            <person name="Kananen K."/>
            <person name="Auerbach J.A."/>
            <person name="Kautto E."/>
            <person name="Blachly J.S."/>
        </authorList>
    </citation>
    <scope>NUCLEOTIDE SEQUENCE [LARGE SCALE GENOMIC DNA]</scope>
    <source>
        <strain evidence="2">B95-8</strain>
        <tissue evidence="2">Cell line</tissue>
    </source>
</reference>
<accession>A0ABQ9VHB8</accession>
<evidence type="ECO:0000256" key="1">
    <source>
        <dbReference type="SAM" id="MobiDB-lite"/>
    </source>
</evidence>
<evidence type="ECO:0000313" key="2">
    <source>
        <dbReference type="EMBL" id="KAK2108755.1"/>
    </source>
</evidence>
<dbReference type="EMBL" id="JASSZA010000006">
    <property type="protein sequence ID" value="KAK2108755.1"/>
    <property type="molecule type" value="Genomic_DNA"/>
</dbReference>
<feature type="region of interest" description="Disordered" evidence="1">
    <location>
        <begin position="1"/>
        <end position="92"/>
    </location>
</feature>
<proteinExistence type="predicted"/>
<comment type="caution">
    <text evidence="2">The sequence shown here is derived from an EMBL/GenBank/DDBJ whole genome shotgun (WGS) entry which is preliminary data.</text>
</comment>
<feature type="compositionally biased region" description="Basic residues" evidence="1">
    <location>
        <begin position="57"/>
        <end position="81"/>
    </location>
</feature>
<keyword evidence="3" id="KW-1185">Reference proteome</keyword>
<protein>
    <submittedName>
        <fullName evidence="2">Uncharacterized protein</fullName>
    </submittedName>
</protein>
<sequence length="132" mass="13473">MKTNWEPGAKEGRRGEGSAGASEGAAEPRKREQEAGCLGPRLAAPKLQAATAVPASKGRHVSAARGLRGRLRACGGPRRRGPGLAGRGCPRPRSYPITAAGAGPRGCAVWGSEAWRGFCTSGPTISQVCGLA</sequence>
<dbReference type="Proteomes" id="UP001266305">
    <property type="component" value="Unassembled WGS sequence"/>
</dbReference>